<dbReference type="HOGENOM" id="CLU_2178134_0_0_6"/>
<comment type="caution">
    <text evidence="1">The sequence shown here is derived from an EMBL/GenBank/DDBJ whole genome shotgun (WGS) entry which is preliminary data.</text>
</comment>
<dbReference type="AlphaFoldDB" id="N9RI70"/>
<dbReference type="OrthoDB" id="9769871at2"/>
<gene>
    <name evidence="1" type="ORF">F902_02051</name>
</gene>
<dbReference type="Proteomes" id="UP000013084">
    <property type="component" value="Unassembled WGS sequence"/>
</dbReference>
<keyword evidence="2" id="KW-1185">Reference proteome</keyword>
<dbReference type="RefSeq" id="WP_005203105.1">
    <property type="nucleotide sequence ID" value="NZ_KB850072.1"/>
</dbReference>
<name>N9RI70_9GAMM</name>
<protein>
    <submittedName>
        <fullName evidence="1">Uncharacterized protein</fullName>
    </submittedName>
</protein>
<evidence type="ECO:0000313" key="2">
    <source>
        <dbReference type="Proteomes" id="UP000013084"/>
    </source>
</evidence>
<organism evidence="1 2">
    <name type="scientific">Acinetobacter higginsii</name>
    <dbReference type="NCBI Taxonomy" id="70347"/>
    <lineage>
        <taxon>Bacteria</taxon>
        <taxon>Pseudomonadati</taxon>
        <taxon>Pseudomonadota</taxon>
        <taxon>Gammaproteobacteria</taxon>
        <taxon>Moraxellales</taxon>
        <taxon>Moraxellaceae</taxon>
        <taxon>Acinetobacter</taxon>
    </lineage>
</organism>
<evidence type="ECO:0000313" key="1">
    <source>
        <dbReference type="EMBL" id="ENX57654.1"/>
    </source>
</evidence>
<accession>N9RI70</accession>
<dbReference type="EMBL" id="APRN01000036">
    <property type="protein sequence ID" value="ENX57654.1"/>
    <property type="molecule type" value="Genomic_DNA"/>
</dbReference>
<sequence length="109" mass="12088">MIQGLIVRSRILAKAPRIIAKDRTDGFLSSEYPDFITTVEGVPASCELRVLLRRQSRQFGDGKVVAITTSAPDGTWIVTGLNPELRYDVVCRHADYNDMILSNVQPVIA</sequence>
<proteinExistence type="predicted"/>
<dbReference type="PATRIC" id="fig|1217700.3.peg.1981"/>
<reference evidence="1 2" key="1">
    <citation type="submission" date="2013-02" db="EMBL/GenBank/DDBJ databases">
        <title>The Genome Sequence of Acinetobacter sp. CIP 70.18.</title>
        <authorList>
            <consortium name="The Broad Institute Genome Sequencing Platform"/>
            <consortium name="The Broad Institute Genome Sequencing Center for Infectious Disease"/>
            <person name="Cerqueira G."/>
            <person name="Feldgarden M."/>
            <person name="Courvalin P."/>
            <person name="Perichon B."/>
            <person name="Grillot-Courvalin C."/>
            <person name="Clermont D."/>
            <person name="Rocha E."/>
            <person name="Yoon E.-J."/>
            <person name="Nemec A."/>
            <person name="Walker B."/>
            <person name="Young S.K."/>
            <person name="Zeng Q."/>
            <person name="Gargeya S."/>
            <person name="Fitzgerald M."/>
            <person name="Haas B."/>
            <person name="Abouelleil A."/>
            <person name="Alvarado L."/>
            <person name="Arachchi H.M."/>
            <person name="Berlin A.M."/>
            <person name="Chapman S.B."/>
            <person name="Dewar J."/>
            <person name="Goldberg J."/>
            <person name="Griggs A."/>
            <person name="Gujja S."/>
            <person name="Hansen M."/>
            <person name="Howarth C."/>
            <person name="Imamovic A."/>
            <person name="Larimer J."/>
            <person name="McCowan C."/>
            <person name="Murphy C."/>
            <person name="Neiman D."/>
            <person name="Pearson M."/>
            <person name="Priest M."/>
            <person name="Roberts A."/>
            <person name="Saif S."/>
            <person name="Shea T."/>
            <person name="Sisk P."/>
            <person name="Sykes S."/>
            <person name="Wortman J."/>
            <person name="Nusbaum C."/>
            <person name="Birren B."/>
        </authorList>
    </citation>
    <scope>NUCLEOTIDE SEQUENCE [LARGE SCALE GENOMIC DNA]</scope>
    <source>
        <strain evidence="1 2">CIP 70.18</strain>
    </source>
</reference>